<protein>
    <submittedName>
        <fullName evidence="1">Orn/DAP/Arg decarboxylase 2</fullName>
    </submittedName>
</protein>
<dbReference type="AlphaFoldDB" id="A0AAV2WMZ2"/>
<evidence type="ECO:0000313" key="1">
    <source>
        <dbReference type="EMBL" id="CDQ45590.1"/>
    </source>
</evidence>
<reference evidence="1" key="1">
    <citation type="submission" date="2014-05" db="EMBL/GenBank/DDBJ databases">
        <authorList>
            <person name="Urmite Genomes"/>
        </authorList>
    </citation>
    <scope>NUCLEOTIDE SEQUENCE</scope>
    <source>
        <strain evidence="1">DSM 44074</strain>
    </source>
</reference>
<dbReference type="SUPFAM" id="SSF51419">
    <property type="entry name" value="PLP-binding barrel"/>
    <property type="match status" value="1"/>
</dbReference>
<dbReference type="InterPro" id="IPR029066">
    <property type="entry name" value="PLP-binding_barrel"/>
</dbReference>
<dbReference type="Proteomes" id="UP000028864">
    <property type="component" value="Unassembled WGS sequence"/>
</dbReference>
<dbReference type="RefSeq" id="WP_030137554.1">
    <property type="nucleotide sequence ID" value="NZ_LK021339.1"/>
</dbReference>
<dbReference type="EMBL" id="LK021339">
    <property type="protein sequence ID" value="CDQ45590.1"/>
    <property type="molecule type" value="Genomic_DNA"/>
</dbReference>
<gene>
    <name evidence="1" type="ORF">BN1047_03488</name>
</gene>
<reference evidence="1" key="2">
    <citation type="submission" date="2015-09" db="EMBL/GenBank/DDBJ databases">
        <title>Draft genome sequence of Mycobacterium neoaurum DSM 44074.</title>
        <authorList>
            <person name="Croce O."/>
            <person name="Robert C."/>
            <person name="Raoult D."/>
            <person name="Drancourt M."/>
        </authorList>
    </citation>
    <scope>NUCLEOTIDE SEQUENCE</scope>
    <source>
        <strain evidence="1">DSM 44074</strain>
    </source>
</reference>
<proteinExistence type="predicted"/>
<organism evidence="1 2">
    <name type="scientific">Mycolicibacterium neoaurum</name>
    <name type="common">Mycobacterium neoaurum</name>
    <dbReference type="NCBI Taxonomy" id="1795"/>
    <lineage>
        <taxon>Bacteria</taxon>
        <taxon>Bacillati</taxon>
        <taxon>Actinomycetota</taxon>
        <taxon>Actinomycetes</taxon>
        <taxon>Mycobacteriales</taxon>
        <taxon>Mycobacteriaceae</taxon>
        <taxon>Mycolicibacterium</taxon>
    </lineage>
</organism>
<accession>A0AAV2WMZ2</accession>
<sequence length="224" mass="23435">MTDLDTHAGHPHRLRVAVRTVRRVLPKSGCGLPAALLIDPLVSAWVRTHGVTVHVGDAAELGMVRAGGVPADQVLWRCGQSAVATSGALACGVTRFVASTRRHLTILSDLAAGVASVHLDPDCLLATSPPAGVDVVGMHATIASADPDAWAVTAHRLLGHIAGLRRDGVEVTRMSLAGGSAETWLRADKHQLMAMASAVDESIDDGCARWRVPRPAVMLGPIGW</sequence>
<name>A0AAV2WMZ2_MYCNE</name>
<evidence type="ECO:0000313" key="2">
    <source>
        <dbReference type="Proteomes" id="UP000028864"/>
    </source>
</evidence>